<organism evidence="2 3">
    <name type="scientific">Candidatus Collierbacteria bacterium CG09_land_8_20_14_0_10_46_12</name>
    <dbReference type="NCBI Taxonomy" id="1974533"/>
    <lineage>
        <taxon>Bacteria</taxon>
        <taxon>Candidatus Collieribacteriota</taxon>
    </lineage>
</organism>
<reference evidence="3" key="1">
    <citation type="submission" date="2017-09" db="EMBL/GenBank/DDBJ databases">
        <title>Depth-based differentiation of microbial function through sediment-hosted aquifers and enrichment of novel symbionts in the deep terrestrial subsurface.</title>
        <authorList>
            <person name="Probst A.J."/>
            <person name="Ladd B."/>
            <person name="Jarett J.K."/>
            <person name="Geller-Mcgrath D.E."/>
            <person name="Sieber C.M.K."/>
            <person name="Emerson J.B."/>
            <person name="Anantharaman K."/>
            <person name="Thomas B.C."/>
            <person name="Malmstrom R."/>
            <person name="Stieglmeier M."/>
            <person name="Klingl A."/>
            <person name="Woyke T."/>
            <person name="Ryan C.M."/>
            <person name="Banfield J.F."/>
        </authorList>
    </citation>
    <scope>NUCLEOTIDE SEQUENCE [LARGE SCALE GENOMIC DNA]</scope>
</reference>
<sequence length="314" mass="34073">MSKILVTGAGGFVGTYLIKELQKSQNFEVSGSVFKSTSDISFLLSSDHIFEGDLSDLEFARSLIQKTQPNIIFHLAALSVVGTSVDKAISVMNTNTTISYSVLEAVKAMVPTARFVAICSANEYGAVEDLSHPIHESTPLRPLNPYAVSKVTQEMLSTMYGLAYGLDTVILRPFNHTGIGQTTDFVIPNLASQFAQIEKGTIPPIIELGNLGTIRDFTDVRDMARAYVLAAGNCKSGEIYNIGSGEGHTISEIVSIFQSLSKVKVEIKTNPSLVRKADVPVLIADSSKFRTATGWKPTISLLETISDILNSYRR</sequence>
<evidence type="ECO:0000313" key="3">
    <source>
        <dbReference type="Proteomes" id="UP000229574"/>
    </source>
</evidence>
<dbReference type="Pfam" id="PF16363">
    <property type="entry name" value="GDP_Man_Dehyd"/>
    <property type="match status" value="1"/>
</dbReference>
<accession>A0A2H0X059</accession>
<dbReference type="PANTHER" id="PTHR43000">
    <property type="entry name" value="DTDP-D-GLUCOSE 4,6-DEHYDRATASE-RELATED"/>
    <property type="match status" value="1"/>
</dbReference>
<gene>
    <name evidence="2" type="ORF">COT54_00095</name>
</gene>
<dbReference type="SUPFAM" id="SSF51735">
    <property type="entry name" value="NAD(P)-binding Rossmann-fold domains"/>
    <property type="match status" value="1"/>
</dbReference>
<comment type="caution">
    <text evidence="2">The sequence shown here is derived from an EMBL/GenBank/DDBJ whole genome shotgun (WGS) entry which is preliminary data.</text>
</comment>
<dbReference type="Proteomes" id="UP000229574">
    <property type="component" value="Unassembled WGS sequence"/>
</dbReference>
<feature type="domain" description="NAD(P)-binding" evidence="1">
    <location>
        <begin position="5"/>
        <end position="307"/>
    </location>
</feature>
<evidence type="ECO:0000313" key="2">
    <source>
        <dbReference type="EMBL" id="PIS18284.1"/>
    </source>
</evidence>
<dbReference type="InterPro" id="IPR016040">
    <property type="entry name" value="NAD(P)-bd_dom"/>
</dbReference>
<dbReference type="InterPro" id="IPR036291">
    <property type="entry name" value="NAD(P)-bd_dom_sf"/>
</dbReference>
<dbReference type="Gene3D" id="3.40.50.720">
    <property type="entry name" value="NAD(P)-binding Rossmann-like Domain"/>
    <property type="match status" value="1"/>
</dbReference>
<evidence type="ECO:0000259" key="1">
    <source>
        <dbReference type="Pfam" id="PF16363"/>
    </source>
</evidence>
<name>A0A2H0X059_9BACT</name>
<dbReference type="AlphaFoldDB" id="A0A2H0X059"/>
<dbReference type="EMBL" id="PEYY01000004">
    <property type="protein sequence ID" value="PIS18284.1"/>
    <property type="molecule type" value="Genomic_DNA"/>
</dbReference>
<protein>
    <submittedName>
        <fullName evidence="2">GDP-mannose 4,6-dehydratase</fullName>
    </submittedName>
</protein>
<dbReference type="Gene3D" id="3.90.25.10">
    <property type="entry name" value="UDP-galactose 4-epimerase, domain 1"/>
    <property type="match status" value="1"/>
</dbReference>
<proteinExistence type="predicted"/>